<dbReference type="InterPro" id="IPR005025">
    <property type="entry name" value="FMN_Rdtase-like_dom"/>
</dbReference>
<dbReference type="InterPro" id="IPR029039">
    <property type="entry name" value="Flavoprotein-like_sf"/>
</dbReference>
<proteinExistence type="predicted"/>
<reference evidence="4 5" key="1">
    <citation type="journal article" date="2020" name="ISME J.">
        <title>Parallel Reductive Genome Evolution in Desulfovibrio Ectosymbionts Independently Acquired by Trichonympha Protists in the Termite Gut.</title>
        <authorList>
            <person name="Takeuchi M."/>
            <person name="Kuwahara H."/>
            <person name="Murakami T."/>
            <person name="Takahashi K."/>
            <person name="Kajitani R."/>
            <person name="Toyoda A."/>
            <person name="Itoh T."/>
            <person name="Ohkuma M."/>
            <person name="Hongoh Y."/>
        </authorList>
    </citation>
    <scope>NUCLEOTIDE SEQUENCE [LARGE SCALE GENOMIC DNA]</scope>
    <source>
        <strain evidence="4">ZnDsv-02</strain>
    </source>
</reference>
<dbReference type="InterPro" id="IPR051796">
    <property type="entry name" value="ISF_SsuE-like"/>
</dbReference>
<dbReference type="Gene3D" id="3.40.50.360">
    <property type="match status" value="1"/>
</dbReference>
<name>A0A6L2R4U9_9BACT</name>
<evidence type="ECO:0000259" key="3">
    <source>
        <dbReference type="Pfam" id="PF03358"/>
    </source>
</evidence>
<accession>A0A6L2R4U9</accession>
<dbReference type="SUPFAM" id="SSF52218">
    <property type="entry name" value="Flavoproteins"/>
    <property type="match status" value="1"/>
</dbReference>
<sequence>MSVLLVNGSPHPTGCTFTALSAVASQLEKNDLQTQLFQLGTQSIRGCIACNKCAKTGYCIFNDDPVNELVGTLSRAEALVVGSPVYYAGPNASLCALLDRVFYRKSAGYAFKPAAAVVSCRRGGSSASFDRLNKYFTIARMPVVASQYWNSVHGNTADEVRQDKEGLQTMRALGDNMAWLVKCIAAGKAAGIDAPVPETWEPTNFIR</sequence>
<dbReference type="AlphaFoldDB" id="A0A6L2R4U9"/>
<evidence type="ECO:0000313" key="4">
    <source>
        <dbReference type="EMBL" id="GFH62559.1"/>
    </source>
</evidence>
<dbReference type="Pfam" id="PF03358">
    <property type="entry name" value="FMN_red"/>
    <property type="match status" value="1"/>
</dbReference>
<dbReference type="GO" id="GO:0016491">
    <property type="term" value="F:oxidoreductase activity"/>
    <property type="evidence" value="ECO:0007669"/>
    <property type="project" value="InterPro"/>
</dbReference>
<keyword evidence="2" id="KW-0288">FMN</keyword>
<evidence type="ECO:0000313" key="5">
    <source>
        <dbReference type="Proteomes" id="UP000505077"/>
    </source>
</evidence>
<comment type="caution">
    <text evidence="4">The sequence shown here is derived from an EMBL/GenBank/DDBJ whole genome shotgun (WGS) entry which is preliminary data.</text>
</comment>
<evidence type="ECO:0000256" key="2">
    <source>
        <dbReference type="ARBA" id="ARBA00022643"/>
    </source>
</evidence>
<feature type="domain" description="NADPH-dependent FMN reductase-like" evidence="3">
    <location>
        <begin position="1"/>
        <end position="154"/>
    </location>
</feature>
<dbReference type="EMBL" id="BLLL01000003">
    <property type="protein sequence ID" value="GFH62559.1"/>
    <property type="molecule type" value="Genomic_DNA"/>
</dbReference>
<protein>
    <submittedName>
        <fullName evidence="4">NADPH-dependent FMN reductase</fullName>
    </submittedName>
</protein>
<dbReference type="Proteomes" id="UP000505077">
    <property type="component" value="Unassembled WGS sequence"/>
</dbReference>
<organism evidence="4 5">
    <name type="scientific">Candidatus Desulfovibrio kirbyi</name>
    <dbReference type="NCBI Taxonomy" id="2696086"/>
    <lineage>
        <taxon>Bacteria</taxon>
        <taxon>Pseudomonadati</taxon>
        <taxon>Thermodesulfobacteriota</taxon>
        <taxon>Desulfovibrionia</taxon>
        <taxon>Desulfovibrionales</taxon>
        <taxon>Desulfovibrionaceae</taxon>
        <taxon>Desulfovibrio</taxon>
    </lineage>
</organism>
<keyword evidence="1" id="KW-0285">Flavoprotein</keyword>
<dbReference type="PANTHER" id="PTHR43278:SF4">
    <property type="entry name" value="NAD(P)H-DEPENDENT FMN-CONTAINING OXIDOREDUCTASE YWQN-RELATED"/>
    <property type="match status" value="1"/>
</dbReference>
<gene>
    <name evidence="4" type="ORF">ZNDK_0330</name>
</gene>
<evidence type="ECO:0000256" key="1">
    <source>
        <dbReference type="ARBA" id="ARBA00022630"/>
    </source>
</evidence>
<dbReference type="PANTHER" id="PTHR43278">
    <property type="entry name" value="NAD(P)H-DEPENDENT FMN-CONTAINING OXIDOREDUCTASE YWQN-RELATED"/>
    <property type="match status" value="1"/>
</dbReference>